<dbReference type="AlphaFoldDB" id="A0AB35BYK9"/>
<gene>
    <name evidence="2" type="ORF">J7561_01860</name>
</gene>
<dbReference type="EMBL" id="JAGIBU010000001">
    <property type="protein sequence ID" value="MBS7823947.1"/>
    <property type="molecule type" value="Genomic_DNA"/>
</dbReference>
<dbReference type="SUPFAM" id="SSF52540">
    <property type="entry name" value="P-loop containing nucleoside triphosphate hydrolases"/>
    <property type="match status" value="1"/>
</dbReference>
<feature type="domain" description="G" evidence="1">
    <location>
        <begin position="7"/>
        <end position="114"/>
    </location>
</feature>
<dbReference type="GO" id="GO:0005829">
    <property type="term" value="C:cytosol"/>
    <property type="evidence" value="ECO:0007669"/>
    <property type="project" value="TreeGrafter"/>
</dbReference>
<dbReference type="InterPro" id="IPR006073">
    <property type="entry name" value="GTP-bd"/>
</dbReference>
<dbReference type="RefSeq" id="WP_213401966.1">
    <property type="nucleotide sequence ID" value="NZ_JAGIBT010000001.1"/>
</dbReference>
<dbReference type="PANTHER" id="PTHR42714">
    <property type="entry name" value="TRNA MODIFICATION GTPASE GTPBP3"/>
    <property type="match status" value="1"/>
</dbReference>
<name>A0AB35BYK9_9GAMM</name>
<dbReference type="GO" id="GO:0002098">
    <property type="term" value="P:tRNA wobble uridine modification"/>
    <property type="evidence" value="ECO:0007669"/>
    <property type="project" value="TreeGrafter"/>
</dbReference>
<dbReference type="InterPro" id="IPR027417">
    <property type="entry name" value="P-loop_NTPase"/>
</dbReference>
<dbReference type="PANTHER" id="PTHR42714:SF7">
    <property type="entry name" value="G DOMAIN-CONTAINING PROTEIN"/>
    <property type="match status" value="1"/>
</dbReference>
<dbReference type="GO" id="GO:0030488">
    <property type="term" value="P:tRNA methylation"/>
    <property type="evidence" value="ECO:0007669"/>
    <property type="project" value="TreeGrafter"/>
</dbReference>
<dbReference type="InterPro" id="IPR021871">
    <property type="entry name" value="DUF3482"/>
</dbReference>
<reference evidence="2" key="1">
    <citation type="submission" date="2021-03" db="EMBL/GenBank/DDBJ databases">
        <title>Identification and antibiotic profiling of Wohlfahrtiimonas chitiniclastica, an underestimated human pathogen.</title>
        <authorList>
            <person name="Kopf A."/>
            <person name="Bunk B."/>
            <person name="Coldewey S."/>
            <person name="Gunzer F."/>
            <person name="Riedel T."/>
            <person name="Schroettner P."/>
        </authorList>
    </citation>
    <scope>NUCLEOTIDE SEQUENCE</scope>
    <source>
        <strain evidence="2">DSM 100917</strain>
    </source>
</reference>
<evidence type="ECO:0000259" key="1">
    <source>
        <dbReference type="Pfam" id="PF01926"/>
    </source>
</evidence>
<protein>
    <submittedName>
        <fullName evidence="2">GTPase/DUF3482 domain-containing protein</fullName>
    </submittedName>
</protein>
<dbReference type="GO" id="GO:0005525">
    <property type="term" value="F:GTP binding"/>
    <property type="evidence" value="ECO:0007669"/>
    <property type="project" value="InterPro"/>
</dbReference>
<dbReference type="Pfam" id="PF01926">
    <property type="entry name" value="MMR_HSR1"/>
    <property type="match status" value="1"/>
</dbReference>
<comment type="caution">
    <text evidence="2">The sequence shown here is derived from an EMBL/GenBank/DDBJ whole genome shotgun (WGS) entry which is preliminary data.</text>
</comment>
<dbReference type="Gene3D" id="3.40.50.300">
    <property type="entry name" value="P-loop containing nucleotide triphosphate hydrolases"/>
    <property type="match status" value="1"/>
</dbReference>
<organism evidence="2 3">
    <name type="scientific">Wohlfahrtiimonas chitiniclastica</name>
    <dbReference type="NCBI Taxonomy" id="400946"/>
    <lineage>
        <taxon>Bacteria</taxon>
        <taxon>Pseudomonadati</taxon>
        <taxon>Pseudomonadota</taxon>
        <taxon>Gammaproteobacteria</taxon>
        <taxon>Cardiobacteriales</taxon>
        <taxon>Ignatzschineriaceae</taxon>
        <taxon>Wohlfahrtiimonas</taxon>
    </lineage>
</organism>
<evidence type="ECO:0000313" key="2">
    <source>
        <dbReference type="EMBL" id="MBS7823947.1"/>
    </source>
</evidence>
<sequence length="455" mass="52302">MKSNDITIAIVGHTNTGKTSLVRALTKQRHFGEVKNAPATTIDVTKITLETPDFAFHFVDTPGLEDAMGILELMPQKSLNASRVEEKDALLQLMDNPQYQQDFDQEFKVLKQMLKSDMAFYVIDVRQPFLPRYHYEIMLLLKTHIPLLPILNFTQNARYIEDWKNELKANGLHHYLEFDTILLPKKQRLYEQIAIMFPDRYHNIQSFIQVQNALDQSRKARALTLLAEFYFDLMTIKIKANTQKLDIDEINERITTETKVLESIFIDQLLELYQFSRSDIQHIMLTTEASATTQDLLSAEELGQFSIQFTKGAAAGAGIMASVDLISGFTTLGIASATGAVVGGVFNSIWNYGERLWDKFQDIEYFFIDQPTAVKLMLNLLYIIERLNDRSHAELDPIVIDMQQSTPARIHDFMKATEYVRAYSELHQKRDGKKDKLLKKIVTEIQDCFMAHKKS</sequence>
<proteinExistence type="predicted"/>
<dbReference type="CDD" id="cd00882">
    <property type="entry name" value="Ras_like_GTPase"/>
    <property type="match status" value="1"/>
</dbReference>
<dbReference type="Pfam" id="PF11981">
    <property type="entry name" value="DUF3482"/>
    <property type="match status" value="1"/>
</dbReference>
<dbReference type="Proteomes" id="UP000680020">
    <property type="component" value="Unassembled WGS sequence"/>
</dbReference>
<accession>A0AB35BYK9</accession>
<evidence type="ECO:0000313" key="3">
    <source>
        <dbReference type="Proteomes" id="UP000680020"/>
    </source>
</evidence>